<gene>
    <name evidence="2" type="ORF">PPRIM_AZ9-3.1.T0430299</name>
</gene>
<feature type="coiled-coil region" evidence="1">
    <location>
        <begin position="170"/>
        <end position="622"/>
    </location>
</feature>
<dbReference type="EMBL" id="CAJJDM010000043">
    <property type="protein sequence ID" value="CAD8069303.1"/>
    <property type="molecule type" value="Genomic_DNA"/>
</dbReference>
<feature type="coiled-coil region" evidence="1">
    <location>
        <begin position="697"/>
        <end position="840"/>
    </location>
</feature>
<comment type="caution">
    <text evidence="2">The sequence shown here is derived from an EMBL/GenBank/DDBJ whole genome shotgun (WGS) entry which is preliminary data.</text>
</comment>
<dbReference type="OMA" id="FEANQDE"/>
<evidence type="ECO:0000313" key="2">
    <source>
        <dbReference type="EMBL" id="CAD8069303.1"/>
    </source>
</evidence>
<reference evidence="2" key="1">
    <citation type="submission" date="2021-01" db="EMBL/GenBank/DDBJ databases">
        <authorList>
            <consortium name="Genoscope - CEA"/>
            <person name="William W."/>
        </authorList>
    </citation>
    <scope>NUCLEOTIDE SEQUENCE</scope>
</reference>
<keyword evidence="3" id="KW-1185">Reference proteome</keyword>
<accession>A0A8S1LUJ5</accession>
<dbReference type="AlphaFoldDB" id="A0A8S1LUJ5"/>
<keyword evidence="1" id="KW-0175">Coiled coil</keyword>
<sequence>MDKRKLLFEGNLKNNFQDFNNDFKDNKLKINDIKNRDQSNKGVTTKQPYEANNKSNELINKTNSSFTNYQDNDVSYFRKKIEDLQFRVDSQDLKLKAKEKELHHQQSQIKQYILEIHQIQIIEQDYKDQIIALNNELSQWKDKYFANLKEYQYKLATITRQSSQDQSSLKKKYEEIIEQQQKEMEQIELRFENERDNLYKAMELQNKSQHIHDEINELIQKYDELETENMGLREKILVFEANQDELKFHIQQISGRLLEQVNKNVQLEQQKQQEIQNCQNLLLAKDKQINNLLIQIEESKNEEQYLDQEKLMQLENLNNQLIEQNSQLEDENQKLKTQISDQLEQENEDLKLIIQKQKQENLKIQQDLSQYIYEKNQLEQQNISDANLKLEQLQIEFNAIRQQLDQKELECDQLRQQNLTLQNNISNQQIFGYQKDELIEQIESYERDIKEKDEVIQSQRINQKDFEKVMFQYRAENKEYKTKNELLTNQNEIQTLQIEEILKANQLLQKQVENLTNENKFYTQELQNLQETLQNYIRKEENNNSQIMIIENLQHNNSTFQQQNFMLEQKVAEMEEFEKINKLYEQEMAQKQELYELLSLQLNEKDIQLKKFEKDLVLQKQQSQSLFEQNQTLEEDLRLCHQQLIKLKNFSQNTQEEQFELTNRILDQQTNCSTLQIKQGFEINNVNIQQNLITQDYKDLQNQNEELLQIIKDFDLQLRSEKELNENLNLKIKNMLHEFQEEKLKSLVQKEKEVQLMEQKIFEEQIRQLKIELTEQKLLNENLQQVFNCNLQMEIENNKKVFESKINQLQLEKDKFKQKTIEAIQENINLQNKLQQFETEFLSKQLELSRIDPNQIAESYENENSHKFQLEQSPDGNQQQIIENEKSQQIDREQGDEVQDQDIIKEERNSSNLHQDSQIKNLEQQFEIQKQIQIHLIDQDLREQIVSSFQLGQQNLEQPGNKETIFSQIIDNIDLEEQSIQTNPKPEHEEIFDEELKQGVDLQPKEFAKNLNQEDPSKITRISQELANSLINNVLIGAIESVLNLYK</sequence>
<organism evidence="2 3">
    <name type="scientific">Paramecium primaurelia</name>
    <dbReference type="NCBI Taxonomy" id="5886"/>
    <lineage>
        <taxon>Eukaryota</taxon>
        <taxon>Sar</taxon>
        <taxon>Alveolata</taxon>
        <taxon>Ciliophora</taxon>
        <taxon>Intramacronucleata</taxon>
        <taxon>Oligohymenophorea</taxon>
        <taxon>Peniculida</taxon>
        <taxon>Parameciidae</taxon>
        <taxon>Paramecium</taxon>
    </lineage>
</organism>
<proteinExistence type="predicted"/>
<dbReference type="Proteomes" id="UP000688137">
    <property type="component" value="Unassembled WGS sequence"/>
</dbReference>
<evidence type="ECO:0000256" key="1">
    <source>
        <dbReference type="SAM" id="Coils"/>
    </source>
</evidence>
<evidence type="ECO:0000313" key="3">
    <source>
        <dbReference type="Proteomes" id="UP000688137"/>
    </source>
</evidence>
<feature type="coiled-coil region" evidence="1">
    <location>
        <begin position="81"/>
        <end position="143"/>
    </location>
</feature>
<name>A0A8S1LUJ5_PARPR</name>
<protein>
    <submittedName>
        <fullName evidence="2">Uncharacterized protein</fullName>
    </submittedName>
</protein>